<evidence type="ECO:0000313" key="4">
    <source>
        <dbReference type="EMBL" id="RWU82678.1"/>
    </source>
</evidence>
<keyword evidence="1 4" id="KW-0808">Transferase</keyword>
<sequence>MTEIRLTRRADYEELADVLVAVNKRDGYPVEGVDSPLAWLDLPDAIGQWTALLDGRPRGHAALLQPKSTDEVVGLVVDKQGVSMTQLAVLARLFVDPRVRGQGIGEALLKAAEDSARSLGLTLVLEVLAKDKSAMNLYLRNGWKVIGESDHVWGEGRHAEAMVMTKDKKGMVGSACSGNPTRILQ</sequence>
<dbReference type="InterPro" id="IPR016181">
    <property type="entry name" value="Acyl_CoA_acyltransferase"/>
</dbReference>
<dbReference type="InterPro" id="IPR000182">
    <property type="entry name" value="GNAT_dom"/>
</dbReference>
<organism evidence="4 5">
    <name type="scientific">Janibacter hoylei PVAS-1</name>
    <dbReference type="NCBI Taxonomy" id="1210046"/>
    <lineage>
        <taxon>Bacteria</taxon>
        <taxon>Bacillati</taxon>
        <taxon>Actinomycetota</taxon>
        <taxon>Actinomycetes</taxon>
        <taxon>Micrococcales</taxon>
        <taxon>Intrasporangiaceae</taxon>
        <taxon>Janibacter</taxon>
    </lineage>
</organism>
<dbReference type="PANTHER" id="PTHR43877:SF2">
    <property type="entry name" value="AMINOALKYLPHOSPHONATE N-ACETYLTRANSFERASE-RELATED"/>
    <property type="match status" value="1"/>
</dbReference>
<evidence type="ECO:0000256" key="1">
    <source>
        <dbReference type="ARBA" id="ARBA00022679"/>
    </source>
</evidence>
<dbReference type="Pfam" id="PF00583">
    <property type="entry name" value="Acetyltransf_1"/>
    <property type="match status" value="1"/>
</dbReference>
<dbReference type="OrthoDB" id="4458954at2"/>
<dbReference type="SUPFAM" id="SSF55729">
    <property type="entry name" value="Acyl-CoA N-acyltransferases (Nat)"/>
    <property type="match status" value="1"/>
</dbReference>
<evidence type="ECO:0000313" key="5">
    <source>
        <dbReference type="Proteomes" id="UP000288711"/>
    </source>
</evidence>
<dbReference type="EMBL" id="PIPF01000010">
    <property type="protein sequence ID" value="RWU82678.1"/>
    <property type="molecule type" value="Genomic_DNA"/>
</dbReference>
<feature type="domain" description="N-acetyltransferase" evidence="3">
    <location>
        <begin position="2"/>
        <end position="169"/>
    </location>
</feature>
<dbReference type="Proteomes" id="UP000288711">
    <property type="component" value="Unassembled WGS sequence"/>
</dbReference>
<dbReference type="AlphaFoldDB" id="A0A444B2Y8"/>
<dbReference type="Gene3D" id="3.40.630.30">
    <property type="match status" value="1"/>
</dbReference>
<reference evidence="4 5" key="1">
    <citation type="journal article" date="2009" name="Int. J. Syst. Evol. Microbiol.">
        <title>Janibacter hoylei sp. nov., Bacillus isronensis sp. nov. and Bacillus aryabhattai sp. nov., isolated from cryotubes used for collecting air from the upper atmosphere.</title>
        <authorList>
            <person name="Shivaji S."/>
            <person name="Chaturvedi P."/>
            <person name="Begum Z."/>
            <person name="Pindi P.K."/>
            <person name="Manorama R."/>
            <person name="Padmanaban D.A."/>
            <person name="Shouche Y.S."/>
            <person name="Pawar S."/>
            <person name="Vaishampayan P."/>
            <person name="Dutt C.B."/>
            <person name="Datta G.N."/>
            <person name="Manchanda R.K."/>
            <person name="Rao U.R."/>
            <person name="Bhargava P.M."/>
            <person name="Narlikar J.V."/>
        </authorList>
    </citation>
    <scope>NUCLEOTIDE SEQUENCE [LARGE SCALE GENOMIC DNA]</scope>
    <source>
        <strain evidence="4 5">PVAS-1</strain>
    </source>
</reference>
<comment type="caution">
    <text evidence="4">The sequence shown here is derived from an EMBL/GenBank/DDBJ whole genome shotgun (WGS) entry which is preliminary data.</text>
</comment>
<evidence type="ECO:0000256" key="2">
    <source>
        <dbReference type="ARBA" id="ARBA00023315"/>
    </source>
</evidence>
<evidence type="ECO:0000259" key="3">
    <source>
        <dbReference type="PROSITE" id="PS51186"/>
    </source>
</evidence>
<dbReference type="RefSeq" id="WP_083853597.1">
    <property type="nucleotide sequence ID" value="NZ_ALWX01000009.1"/>
</dbReference>
<keyword evidence="5" id="KW-1185">Reference proteome</keyword>
<dbReference type="PANTHER" id="PTHR43877">
    <property type="entry name" value="AMINOALKYLPHOSPHONATE N-ACETYLTRANSFERASE-RELATED-RELATED"/>
    <property type="match status" value="1"/>
</dbReference>
<name>A0A444B2Y8_9MICO</name>
<proteinExistence type="predicted"/>
<dbReference type="PROSITE" id="PS51186">
    <property type="entry name" value="GNAT"/>
    <property type="match status" value="1"/>
</dbReference>
<dbReference type="GO" id="GO:0016747">
    <property type="term" value="F:acyltransferase activity, transferring groups other than amino-acyl groups"/>
    <property type="evidence" value="ECO:0007669"/>
    <property type="project" value="InterPro"/>
</dbReference>
<protein>
    <submittedName>
        <fullName evidence="4">N-acetyltransferase</fullName>
    </submittedName>
</protein>
<gene>
    <name evidence="4" type="ORF">CWN80_10985</name>
</gene>
<accession>A0A444B2Y8</accession>
<dbReference type="CDD" id="cd04301">
    <property type="entry name" value="NAT_SF"/>
    <property type="match status" value="1"/>
</dbReference>
<dbReference type="InterPro" id="IPR050832">
    <property type="entry name" value="Bact_Acetyltransf"/>
</dbReference>
<keyword evidence="2" id="KW-0012">Acyltransferase</keyword>